<name>A0A7W4YLD8_9MICO</name>
<sequence length="267" mass="28033">MSRMLAVIAATPATLHDAVSGELLDQCAVLARVHSDGWGTAWAGSDGSLSGSRSNNAPASAGEIAAAGAETASARLVYLRFASAESGHHIADVQPFLRGSVAFCHNGALSPREDVLALLSPVERRELTSTTDSEAYFALVKRMLETGAGTPAENVASAVRLLRQSFPEACLNAFVLHAGELFVVQSRGAAPTPIAAFERRGFTLDTLPPGHDGSYNQISFRTAAGKTIVSTTGVDQAGWHPLAEDTVTHFRAGWHTTIRLSGAPSEQ</sequence>
<dbReference type="Proteomes" id="UP000529310">
    <property type="component" value="Unassembled WGS sequence"/>
</dbReference>
<evidence type="ECO:0000313" key="4">
    <source>
        <dbReference type="Proteomes" id="UP000529310"/>
    </source>
</evidence>
<dbReference type="InterPro" id="IPR029055">
    <property type="entry name" value="Ntn_hydrolases_N"/>
</dbReference>
<dbReference type="InterPro" id="IPR017932">
    <property type="entry name" value="GATase_2_dom"/>
</dbReference>
<keyword evidence="1 3" id="KW-0315">Glutamine amidotransferase</keyword>
<accession>A0A7W4YLD8</accession>
<keyword evidence="4" id="KW-1185">Reference proteome</keyword>
<organism evidence="3 4">
    <name type="scientific">Microbacterium endophyticum</name>
    <dbReference type="NCBI Taxonomy" id="1526412"/>
    <lineage>
        <taxon>Bacteria</taxon>
        <taxon>Bacillati</taxon>
        <taxon>Actinomycetota</taxon>
        <taxon>Actinomycetes</taxon>
        <taxon>Micrococcales</taxon>
        <taxon>Microbacteriaceae</taxon>
        <taxon>Microbacterium</taxon>
    </lineage>
</organism>
<dbReference type="InterPro" id="IPR026869">
    <property type="entry name" value="EgtC-like"/>
</dbReference>
<dbReference type="PROSITE" id="PS51278">
    <property type="entry name" value="GATASE_TYPE_2"/>
    <property type="match status" value="1"/>
</dbReference>
<evidence type="ECO:0000259" key="2">
    <source>
        <dbReference type="PROSITE" id="PS51278"/>
    </source>
</evidence>
<dbReference type="Gene3D" id="3.60.20.10">
    <property type="entry name" value="Glutamine Phosphoribosylpyrophosphate, subunit 1, domain 1"/>
    <property type="match status" value="1"/>
</dbReference>
<dbReference type="Pfam" id="PF13230">
    <property type="entry name" value="GATase_4"/>
    <property type="match status" value="1"/>
</dbReference>
<comment type="caution">
    <text evidence="3">The sequence shown here is derived from an EMBL/GenBank/DDBJ whole genome shotgun (WGS) entry which is preliminary data.</text>
</comment>
<protein>
    <submittedName>
        <fullName evidence="3">Putative glutamine amidotransferase</fullName>
    </submittedName>
</protein>
<dbReference type="RefSeq" id="WP_165139963.1">
    <property type="nucleotide sequence ID" value="NZ_CP049255.1"/>
</dbReference>
<dbReference type="GO" id="GO:0016740">
    <property type="term" value="F:transferase activity"/>
    <property type="evidence" value="ECO:0007669"/>
    <property type="project" value="UniProtKB-KW"/>
</dbReference>
<evidence type="ECO:0000256" key="1">
    <source>
        <dbReference type="ARBA" id="ARBA00022962"/>
    </source>
</evidence>
<dbReference type="SUPFAM" id="SSF56235">
    <property type="entry name" value="N-terminal nucleophile aminohydrolases (Ntn hydrolases)"/>
    <property type="match status" value="1"/>
</dbReference>
<gene>
    <name evidence="3" type="ORF">FHX49_000906</name>
</gene>
<keyword evidence="3" id="KW-0808">Transferase</keyword>
<evidence type="ECO:0000313" key="3">
    <source>
        <dbReference type="EMBL" id="MBB2975340.1"/>
    </source>
</evidence>
<reference evidence="3 4" key="1">
    <citation type="submission" date="2020-08" db="EMBL/GenBank/DDBJ databases">
        <title>Sequencing the genomes of 1000 actinobacteria strains.</title>
        <authorList>
            <person name="Klenk H.-P."/>
        </authorList>
    </citation>
    <scope>NUCLEOTIDE SEQUENCE [LARGE SCALE GENOMIC DNA]</scope>
    <source>
        <strain evidence="3 4">DSM 27099</strain>
    </source>
</reference>
<dbReference type="AlphaFoldDB" id="A0A7W4YLD8"/>
<feature type="domain" description="Glutamine amidotransferase type-2" evidence="2">
    <location>
        <begin position="27"/>
        <end position="267"/>
    </location>
</feature>
<dbReference type="EMBL" id="JACHWQ010000002">
    <property type="protein sequence ID" value="MBB2975340.1"/>
    <property type="molecule type" value="Genomic_DNA"/>
</dbReference>
<proteinExistence type="predicted"/>